<protein>
    <submittedName>
        <fullName evidence="1">Uncharacterized protein</fullName>
    </submittedName>
</protein>
<accession>A0AAV4XEJ4</accession>
<evidence type="ECO:0000313" key="2">
    <source>
        <dbReference type="Proteomes" id="UP001054945"/>
    </source>
</evidence>
<dbReference type="EMBL" id="BPLR01017571">
    <property type="protein sequence ID" value="GIY92660.1"/>
    <property type="molecule type" value="Genomic_DNA"/>
</dbReference>
<comment type="caution">
    <text evidence="1">The sequence shown here is derived from an EMBL/GenBank/DDBJ whole genome shotgun (WGS) entry which is preliminary data.</text>
</comment>
<proteinExistence type="predicted"/>
<dbReference type="Proteomes" id="UP001054945">
    <property type="component" value="Unassembled WGS sequence"/>
</dbReference>
<keyword evidence="2" id="KW-1185">Reference proteome</keyword>
<organism evidence="1 2">
    <name type="scientific">Caerostris extrusa</name>
    <name type="common">Bark spider</name>
    <name type="synonym">Caerostris bankana</name>
    <dbReference type="NCBI Taxonomy" id="172846"/>
    <lineage>
        <taxon>Eukaryota</taxon>
        <taxon>Metazoa</taxon>
        <taxon>Ecdysozoa</taxon>
        <taxon>Arthropoda</taxon>
        <taxon>Chelicerata</taxon>
        <taxon>Arachnida</taxon>
        <taxon>Araneae</taxon>
        <taxon>Araneomorphae</taxon>
        <taxon>Entelegynae</taxon>
        <taxon>Araneoidea</taxon>
        <taxon>Araneidae</taxon>
        <taxon>Caerostris</taxon>
    </lineage>
</organism>
<sequence length="77" mass="8397">MRAEELTSWLFVCGAIFASGQNVAGLSSALRLSASEHNLMIEASRPPFPDLGGILRDPFSIFLDIFEGCVYNPSSQF</sequence>
<dbReference type="AlphaFoldDB" id="A0AAV4XEJ4"/>
<evidence type="ECO:0000313" key="1">
    <source>
        <dbReference type="EMBL" id="GIY92660.1"/>
    </source>
</evidence>
<gene>
    <name evidence="1" type="ORF">CEXT_399121</name>
</gene>
<name>A0AAV4XEJ4_CAEEX</name>
<reference evidence="1 2" key="1">
    <citation type="submission" date="2021-06" db="EMBL/GenBank/DDBJ databases">
        <title>Caerostris extrusa draft genome.</title>
        <authorList>
            <person name="Kono N."/>
            <person name="Arakawa K."/>
        </authorList>
    </citation>
    <scope>NUCLEOTIDE SEQUENCE [LARGE SCALE GENOMIC DNA]</scope>
</reference>